<evidence type="ECO:0000256" key="10">
    <source>
        <dbReference type="SAM" id="MobiDB-lite"/>
    </source>
</evidence>
<keyword evidence="7" id="KW-0539">Nucleus</keyword>
<evidence type="ECO:0000256" key="9">
    <source>
        <dbReference type="ARBA" id="ARBA00031186"/>
    </source>
</evidence>
<dbReference type="PANTHER" id="PTHR15679">
    <property type="entry name" value="PCNA-ASSOCIATED FACTOR"/>
    <property type="match status" value="1"/>
</dbReference>
<dbReference type="EMBL" id="HACG01030171">
    <property type="protein sequence ID" value="CEK77036.1"/>
    <property type="molecule type" value="Transcribed_RNA"/>
</dbReference>
<comment type="subcellular location">
    <subcellularLocation>
        <location evidence="2">Cytoplasm</location>
        <location evidence="2">Perinuclear region</location>
    </subcellularLocation>
    <subcellularLocation>
        <location evidence="1">Nucleus</location>
    </subcellularLocation>
</comment>
<evidence type="ECO:0000256" key="7">
    <source>
        <dbReference type="ARBA" id="ARBA00023242"/>
    </source>
</evidence>
<accession>A0A0B7AAJ7</accession>
<evidence type="ECO:0000259" key="11">
    <source>
        <dbReference type="Pfam" id="PF15715"/>
    </source>
</evidence>
<keyword evidence="6" id="KW-0234">DNA repair</keyword>
<dbReference type="GO" id="GO:0051726">
    <property type="term" value="P:regulation of cell cycle"/>
    <property type="evidence" value="ECO:0007669"/>
    <property type="project" value="InterPro"/>
</dbReference>
<evidence type="ECO:0000256" key="1">
    <source>
        <dbReference type="ARBA" id="ARBA00004123"/>
    </source>
</evidence>
<evidence type="ECO:0000256" key="4">
    <source>
        <dbReference type="ARBA" id="ARBA00022490"/>
    </source>
</evidence>
<name>A0A0B7AAJ7_9EUPU</name>
<dbReference type="GO" id="GO:0005634">
    <property type="term" value="C:nucleus"/>
    <property type="evidence" value="ECO:0007669"/>
    <property type="project" value="UniProtKB-SubCell"/>
</dbReference>
<feature type="compositionally biased region" description="Low complexity" evidence="10">
    <location>
        <begin position="72"/>
        <end position="101"/>
    </location>
</feature>
<gene>
    <name evidence="12" type="primary">ORF102722</name>
</gene>
<dbReference type="Pfam" id="PF15715">
    <property type="entry name" value="PAF"/>
    <property type="match status" value="1"/>
</dbReference>
<evidence type="ECO:0000313" key="12">
    <source>
        <dbReference type="EMBL" id="CEK77036.1"/>
    </source>
</evidence>
<reference evidence="12" key="1">
    <citation type="submission" date="2014-12" db="EMBL/GenBank/DDBJ databases">
        <title>Insight into the proteome of Arion vulgaris.</title>
        <authorList>
            <person name="Aradska J."/>
            <person name="Bulat T."/>
            <person name="Smidak R."/>
            <person name="Sarate P."/>
            <person name="Gangsoo J."/>
            <person name="Sialana F."/>
            <person name="Bilban M."/>
            <person name="Lubec G."/>
        </authorList>
    </citation>
    <scope>NUCLEOTIDE SEQUENCE</scope>
    <source>
        <tissue evidence="12">Skin</tissue>
    </source>
</reference>
<evidence type="ECO:0000256" key="6">
    <source>
        <dbReference type="ARBA" id="ARBA00023204"/>
    </source>
</evidence>
<keyword evidence="5" id="KW-0227">DNA damage</keyword>
<dbReference type="GO" id="GO:0006281">
    <property type="term" value="P:DNA repair"/>
    <property type="evidence" value="ECO:0007669"/>
    <property type="project" value="UniProtKB-KW"/>
</dbReference>
<proteinExistence type="predicted"/>
<evidence type="ECO:0000256" key="8">
    <source>
        <dbReference type="ARBA" id="ARBA00030014"/>
    </source>
</evidence>
<dbReference type="GO" id="GO:0048471">
    <property type="term" value="C:perinuclear region of cytoplasm"/>
    <property type="evidence" value="ECO:0007669"/>
    <property type="project" value="UniProtKB-SubCell"/>
</dbReference>
<keyword evidence="4" id="KW-0963">Cytoplasm</keyword>
<dbReference type="GO" id="GO:0003682">
    <property type="term" value="F:chromatin binding"/>
    <property type="evidence" value="ECO:0007669"/>
    <property type="project" value="TreeGrafter"/>
</dbReference>
<feature type="domain" description="PCNA-associated factor histone-like" evidence="11">
    <location>
        <begin position="1"/>
        <end position="86"/>
    </location>
</feature>
<evidence type="ECO:0000256" key="5">
    <source>
        <dbReference type="ARBA" id="ARBA00022763"/>
    </source>
</evidence>
<evidence type="ECO:0000256" key="3">
    <source>
        <dbReference type="ARBA" id="ARBA00013777"/>
    </source>
</evidence>
<dbReference type="GO" id="GO:0019985">
    <property type="term" value="P:translesion synthesis"/>
    <property type="evidence" value="ECO:0007669"/>
    <property type="project" value="TreeGrafter"/>
</dbReference>
<dbReference type="PANTHER" id="PTHR15679:SF8">
    <property type="entry name" value="PCNA-ASSOCIATED FACTOR"/>
    <property type="match status" value="1"/>
</dbReference>
<organism evidence="12">
    <name type="scientific">Arion vulgaris</name>
    <dbReference type="NCBI Taxonomy" id="1028688"/>
    <lineage>
        <taxon>Eukaryota</taxon>
        <taxon>Metazoa</taxon>
        <taxon>Spiralia</taxon>
        <taxon>Lophotrochozoa</taxon>
        <taxon>Mollusca</taxon>
        <taxon>Gastropoda</taxon>
        <taxon>Heterobranchia</taxon>
        <taxon>Euthyneura</taxon>
        <taxon>Panpulmonata</taxon>
        <taxon>Eupulmonata</taxon>
        <taxon>Stylommatophora</taxon>
        <taxon>Helicina</taxon>
        <taxon>Arionoidea</taxon>
        <taxon>Arionidae</taxon>
        <taxon>Arion</taxon>
    </lineage>
</organism>
<dbReference type="InterPro" id="IPR031444">
    <property type="entry name" value="PCNA-AF_dom"/>
</dbReference>
<protein>
    <recommendedName>
        <fullName evidence="3">PCNA-associated factor</fullName>
    </recommendedName>
    <alternativeName>
        <fullName evidence="8">PCNA-associated factor of 15 kDa</fullName>
    </alternativeName>
    <alternativeName>
        <fullName evidence="9">PCNA-clamp-associated factor</fullName>
    </alternativeName>
</protein>
<dbReference type="InterPro" id="IPR040444">
    <property type="entry name" value="PCNA-AF"/>
</dbReference>
<dbReference type="AlphaFoldDB" id="A0A0B7AAJ7"/>
<feature type="region of interest" description="Disordered" evidence="10">
    <location>
        <begin position="1"/>
        <end position="101"/>
    </location>
</feature>
<evidence type="ECO:0000256" key="2">
    <source>
        <dbReference type="ARBA" id="ARBA00004556"/>
    </source>
</evidence>
<sequence length="101" mass="9962">MVRTKADNCASSRKVIAAQAPRKSLGGAGPSTSSADGGSPAGKGKYAGGNPVFQRPTPEWQKGIGSFFAKPSSSSDSSSSSSSSASLSQESLATGSSSSES</sequence>